<accession>A0A1I5CR56</accession>
<evidence type="ECO:0000313" key="1">
    <source>
        <dbReference type="EMBL" id="SFN89470.1"/>
    </source>
</evidence>
<proteinExistence type="predicted"/>
<dbReference type="GO" id="GO:0000160">
    <property type="term" value="P:phosphorelay signal transduction system"/>
    <property type="evidence" value="ECO:0007669"/>
    <property type="project" value="InterPro"/>
</dbReference>
<dbReference type="SUPFAM" id="SSF47226">
    <property type="entry name" value="Histidine-containing phosphotransfer domain, HPT domain"/>
    <property type="match status" value="1"/>
</dbReference>
<evidence type="ECO:0008006" key="3">
    <source>
        <dbReference type="Google" id="ProtNLM"/>
    </source>
</evidence>
<keyword evidence="2" id="KW-1185">Reference proteome</keyword>
<dbReference type="Proteomes" id="UP000199564">
    <property type="component" value="Unassembled WGS sequence"/>
</dbReference>
<sequence length="116" mass="13333">MSLAYPELNQRILEMAEGDEEFRMELTTAIHAGLLELKTKYAEGFHEKDEVKIQQIRHKVKPTLGMFEFEDLSIILQEGKDILESEGFNQAFGGHFHLLQEKLDTAIEETAKLLNN</sequence>
<dbReference type="InterPro" id="IPR036641">
    <property type="entry name" value="HPT_dom_sf"/>
</dbReference>
<reference evidence="2" key="1">
    <citation type="submission" date="2016-10" db="EMBL/GenBank/DDBJ databases">
        <authorList>
            <person name="Varghese N."/>
            <person name="Submissions S."/>
        </authorList>
    </citation>
    <scope>NUCLEOTIDE SEQUENCE [LARGE SCALE GENOMIC DNA]</scope>
    <source>
        <strain evidence="2">DSM 15282</strain>
    </source>
</reference>
<dbReference type="EMBL" id="FOVW01000002">
    <property type="protein sequence ID" value="SFN89470.1"/>
    <property type="molecule type" value="Genomic_DNA"/>
</dbReference>
<gene>
    <name evidence="1" type="ORF">SAMN04488519_102359</name>
</gene>
<dbReference type="RefSeq" id="WP_091650652.1">
    <property type="nucleotide sequence ID" value="NZ_FOVW01000002.1"/>
</dbReference>
<dbReference type="AlphaFoldDB" id="A0A1I5CR56"/>
<name>A0A1I5CR56_9BACT</name>
<dbReference type="STRING" id="226506.SAMN04488519_102359"/>
<protein>
    <recommendedName>
        <fullName evidence="3">HPt domain-containing protein</fullName>
    </recommendedName>
</protein>
<organism evidence="1 2">
    <name type="scientific">Algoriphagus ornithinivorans</name>
    <dbReference type="NCBI Taxonomy" id="226506"/>
    <lineage>
        <taxon>Bacteria</taxon>
        <taxon>Pseudomonadati</taxon>
        <taxon>Bacteroidota</taxon>
        <taxon>Cytophagia</taxon>
        <taxon>Cytophagales</taxon>
        <taxon>Cyclobacteriaceae</taxon>
        <taxon>Algoriphagus</taxon>
    </lineage>
</organism>
<evidence type="ECO:0000313" key="2">
    <source>
        <dbReference type="Proteomes" id="UP000199564"/>
    </source>
</evidence>